<accession>A0AA40A681</accession>
<sequence>MAANSAPARGAGAGTEDGVFWGWLDGYLNGIIGIAILGSQITFTVLVSEIADPAAVLQPATPAFGRETVRAFIGVSWLLFIASLGISSFTKVVLSDPHERAWLIARMGVRRFRSLYSVLTLVLDALSVVPFLFLALATTAYLPVIGWIGTAFVSLFSLVVAVSWFLLDWRASLV</sequence>
<evidence type="ECO:0000313" key="3">
    <source>
        <dbReference type="Proteomes" id="UP001172101"/>
    </source>
</evidence>
<keyword evidence="1" id="KW-1133">Transmembrane helix</keyword>
<dbReference type="GeneID" id="85325922"/>
<organism evidence="2 3">
    <name type="scientific">Lasiosphaeria miniovina</name>
    <dbReference type="NCBI Taxonomy" id="1954250"/>
    <lineage>
        <taxon>Eukaryota</taxon>
        <taxon>Fungi</taxon>
        <taxon>Dikarya</taxon>
        <taxon>Ascomycota</taxon>
        <taxon>Pezizomycotina</taxon>
        <taxon>Sordariomycetes</taxon>
        <taxon>Sordariomycetidae</taxon>
        <taxon>Sordariales</taxon>
        <taxon>Lasiosphaeriaceae</taxon>
        <taxon>Lasiosphaeria</taxon>
    </lineage>
</organism>
<feature type="transmembrane region" description="Helical" evidence="1">
    <location>
        <begin position="71"/>
        <end position="94"/>
    </location>
</feature>
<name>A0AA40A681_9PEZI</name>
<dbReference type="Proteomes" id="UP001172101">
    <property type="component" value="Unassembled WGS sequence"/>
</dbReference>
<keyword evidence="1" id="KW-0812">Transmembrane</keyword>
<proteinExistence type="predicted"/>
<feature type="transmembrane region" description="Helical" evidence="1">
    <location>
        <begin position="115"/>
        <end position="138"/>
    </location>
</feature>
<keyword evidence="3" id="KW-1185">Reference proteome</keyword>
<dbReference type="RefSeq" id="XP_060293376.1">
    <property type="nucleotide sequence ID" value="XM_060442652.1"/>
</dbReference>
<protein>
    <submittedName>
        <fullName evidence="2">Uncharacterized protein</fullName>
    </submittedName>
</protein>
<evidence type="ECO:0000313" key="2">
    <source>
        <dbReference type="EMBL" id="KAK0710072.1"/>
    </source>
</evidence>
<dbReference type="AlphaFoldDB" id="A0AA40A681"/>
<feature type="transmembrane region" description="Helical" evidence="1">
    <location>
        <begin position="27"/>
        <end position="51"/>
    </location>
</feature>
<comment type="caution">
    <text evidence="2">The sequence shown here is derived from an EMBL/GenBank/DDBJ whole genome shotgun (WGS) entry which is preliminary data.</text>
</comment>
<keyword evidence="1" id="KW-0472">Membrane</keyword>
<gene>
    <name evidence="2" type="ORF">B0T26DRAFT_723977</name>
</gene>
<evidence type="ECO:0000256" key="1">
    <source>
        <dbReference type="SAM" id="Phobius"/>
    </source>
</evidence>
<feature type="transmembrane region" description="Helical" evidence="1">
    <location>
        <begin position="144"/>
        <end position="167"/>
    </location>
</feature>
<reference evidence="2" key="1">
    <citation type="submission" date="2023-06" db="EMBL/GenBank/DDBJ databases">
        <title>Genome-scale phylogeny and comparative genomics of the fungal order Sordariales.</title>
        <authorList>
            <consortium name="Lawrence Berkeley National Laboratory"/>
            <person name="Hensen N."/>
            <person name="Bonometti L."/>
            <person name="Westerberg I."/>
            <person name="Brannstrom I.O."/>
            <person name="Guillou S."/>
            <person name="Cros-Aarteil S."/>
            <person name="Calhoun S."/>
            <person name="Haridas S."/>
            <person name="Kuo A."/>
            <person name="Mondo S."/>
            <person name="Pangilinan J."/>
            <person name="Riley R."/>
            <person name="LaButti K."/>
            <person name="Andreopoulos B."/>
            <person name="Lipzen A."/>
            <person name="Chen C."/>
            <person name="Yanf M."/>
            <person name="Daum C."/>
            <person name="Ng V."/>
            <person name="Clum A."/>
            <person name="Steindorff A."/>
            <person name="Ohm R."/>
            <person name="Martin F."/>
            <person name="Silar P."/>
            <person name="Natvig D."/>
            <person name="Lalanne C."/>
            <person name="Gautier V."/>
            <person name="Ament-velasquez S.L."/>
            <person name="Kruys A."/>
            <person name="Hutchinson M.I."/>
            <person name="Powell A.J."/>
            <person name="Barry K."/>
            <person name="Miller A.N."/>
            <person name="Grigoriev I.V."/>
            <person name="Debuchy R."/>
            <person name="Gladieux P."/>
            <person name="Thoren M.H."/>
            <person name="Johannesson H."/>
        </authorList>
    </citation>
    <scope>NUCLEOTIDE SEQUENCE</scope>
    <source>
        <strain evidence="2">SMH2392-1A</strain>
    </source>
</reference>
<dbReference type="EMBL" id="JAUIRO010000006">
    <property type="protein sequence ID" value="KAK0710072.1"/>
    <property type="molecule type" value="Genomic_DNA"/>
</dbReference>